<feature type="non-terminal residue" evidence="2">
    <location>
        <position position="1"/>
    </location>
</feature>
<organism evidence="2 3">
    <name type="scientific">Candidatus Avitreponema avistercoris</name>
    <dbReference type="NCBI Taxonomy" id="2840705"/>
    <lineage>
        <taxon>Bacteria</taxon>
        <taxon>Pseudomonadati</taxon>
        <taxon>Spirochaetota</taxon>
        <taxon>Spirochaetia</taxon>
        <taxon>Spirochaetales</taxon>
        <taxon>Candidatus Avitreponema</taxon>
    </lineage>
</organism>
<evidence type="ECO:0000259" key="1">
    <source>
        <dbReference type="PROSITE" id="PS00125"/>
    </source>
</evidence>
<accession>A0A9D9ENU1</accession>
<feature type="domain" description="Serine/threonine specific protein phosphatases" evidence="1">
    <location>
        <begin position="91"/>
        <end position="96"/>
    </location>
</feature>
<dbReference type="PROSITE" id="PS00125">
    <property type="entry name" value="SER_THR_PHOSPHATASE"/>
    <property type="match status" value="1"/>
</dbReference>
<gene>
    <name evidence="2" type="ORF">IAA96_04535</name>
</gene>
<evidence type="ECO:0000313" key="3">
    <source>
        <dbReference type="Proteomes" id="UP000823616"/>
    </source>
</evidence>
<reference evidence="2" key="2">
    <citation type="journal article" date="2021" name="PeerJ">
        <title>Extensive microbial diversity within the chicken gut microbiome revealed by metagenomics and culture.</title>
        <authorList>
            <person name="Gilroy R."/>
            <person name="Ravi A."/>
            <person name="Getino M."/>
            <person name="Pursley I."/>
            <person name="Horton D.L."/>
            <person name="Alikhan N.F."/>
            <person name="Baker D."/>
            <person name="Gharbi K."/>
            <person name="Hall N."/>
            <person name="Watson M."/>
            <person name="Adriaenssens E.M."/>
            <person name="Foster-Nyarko E."/>
            <person name="Jarju S."/>
            <person name="Secka A."/>
            <person name="Antonio M."/>
            <person name="Oren A."/>
            <person name="Chaudhuri R.R."/>
            <person name="La Ragione R."/>
            <person name="Hildebrand F."/>
            <person name="Pallen M.J."/>
        </authorList>
    </citation>
    <scope>NUCLEOTIDE SEQUENCE</scope>
    <source>
        <strain evidence="2">B3-4054</strain>
    </source>
</reference>
<name>A0A9D9ENU1_9SPIR</name>
<dbReference type="EMBL" id="JADIMS010000075">
    <property type="protein sequence ID" value="MBO8450355.1"/>
    <property type="molecule type" value="Genomic_DNA"/>
</dbReference>
<dbReference type="Gene3D" id="3.60.21.10">
    <property type="match status" value="1"/>
</dbReference>
<protein>
    <submittedName>
        <fullName evidence="2">Metallophosphoesterase</fullName>
    </submittedName>
</protein>
<dbReference type="AlphaFoldDB" id="A0A9D9ENU1"/>
<sequence>EPACLRVSGGNGAARGSLFARAADGSLNLVFLGDAFHSESRGRTRWQEAHRAFLRGRILSPPLLAEMRENFSLAAIIMLLKNAFPQNVHFLKGNHENIRNADGGGNFPFVKFADEGRMTECFTREYYGGPFLSLYSRFESALPVFLRGRNFLASHAEPARFFSQDEVINARRHPEVVYGLTWTDNGEAEEDAVPRMLAFYLPDCPDALYFGGHRPVHQTYALRARGKFVQIHNPAKQQAAVVFPDEPFSFSNNFFSV</sequence>
<dbReference type="GO" id="GO:0016787">
    <property type="term" value="F:hydrolase activity"/>
    <property type="evidence" value="ECO:0007669"/>
    <property type="project" value="InterPro"/>
</dbReference>
<comment type="caution">
    <text evidence="2">The sequence shown here is derived from an EMBL/GenBank/DDBJ whole genome shotgun (WGS) entry which is preliminary data.</text>
</comment>
<proteinExistence type="predicted"/>
<dbReference type="InterPro" id="IPR029052">
    <property type="entry name" value="Metallo-depent_PP-like"/>
</dbReference>
<dbReference type="InterPro" id="IPR006186">
    <property type="entry name" value="Ser/Thr-sp_prot-phosphatase"/>
</dbReference>
<evidence type="ECO:0000313" key="2">
    <source>
        <dbReference type="EMBL" id="MBO8450355.1"/>
    </source>
</evidence>
<dbReference type="Proteomes" id="UP000823616">
    <property type="component" value="Unassembled WGS sequence"/>
</dbReference>
<dbReference type="SUPFAM" id="SSF56300">
    <property type="entry name" value="Metallo-dependent phosphatases"/>
    <property type="match status" value="1"/>
</dbReference>
<reference evidence="2" key="1">
    <citation type="submission" date="2020-10" db="EMBL/GenBank/DDBJ databases">
        <authorList>
            <person name="Gilroy R."/>
        </authorList>
    </citation>
    <scope>NUCLEOTIDE SEQUENCE</scope>
    <source>
        <strain evidence="2">B3-4054</strain>
    </source>
</reference>